<keyword evidence="2 6" id="KW-0288">FMN</keyword>
<dbReference type="Pfam" id="PF02525">
    <property type="entry name" value="Flavodoxin_2"/>
    <property type="match status" value="1"/>
</dbReference>
<dbReference type="PANTHER" id="PTHR43741">
    <property type="entry name" value="FMN-DEPENDENT NADH-AZOREDUCTASE 1"/>
    <property type="match status" value="1"/>
</dbReference>
<dbReference type="InterPro" id="IPR023048">
    <property type="entry name" value="NADH:quinone_OxRdtase_FMN_depd"/>
</dbReference>
<evidence type="ECO:0000259" key="7">
    <source>
        <dbReference type="Pfam" id="PF02525"/>
    </source>
</evidence>
<dbReference type="RefSeq" id="WP_106009977.1">
    <property type="nucleotide sequence ID" value="NZ_PVXP01000036.1"/>
</dbReference>
<comment type="function">
    <text evidence="6">Also exhibits azoreductase activity. Catalyzes the reductive cleavage of the azo bond in aromatic azo compounds to the corresponding amines.</text>
</comment>
<dbReference type="GO" id="GO:0010181">
    <property type="term" value="F:FMN binding"/>
    <property type="evidence" value="ECO:0007669"/>
    <property type="project" value="UniProtKB-UniRule"/>
</dbReference>
<dbReference type="EC" id="1.6.5.-" evidence="6"/>
<evidence type="ECO:0000256" key="2">
    <source>
        <dbReference type="ARBA" id="ARBA00022643"/>
    </source>
</evidence>
<organism evidence="8 9">
    <name type="scientific">Clostridium luticellarii</name>
    <dbReference type="NCBI Taxonomy" id="1691940"/>
    <lineage>
        <taxon>Bacteria</taxon>
        <taxon>Bacillati</taxon>
        <taxon>Bacillota</taxon>
        <taxon>Clostridia</taxon>
        <taxon>Eubacteriales</taxon>
        <taxon>Clostridiaceae</taxon>
        <taxon>Clostridium</taxon>
    </lineage>
</organism>
<dbReference type="OrthoDB" id="9805013at2"/>
<comment type="cofactor">
    <cofactor evidence="6">
        <name>FMN</name>
        <dbReference type="ChEBI" id="CHEBI:58210"/>
    </cofactor>
    <text evidence="6">Binds 1 FMN per subunit.</text>
</comment>
<keyword evidence="3 6" id="KW-0560">Oxidoreductase</keyword>
<gene>
    <name evidence="8" type="primary">azoR2</name>
    <name evidence="6" type="synonym">azoR</name>
    <name evidence="8" type="ORF">CLLU_23570</name>
</gene>
<dbReference type="GO" id="GO:0016652">
    <property type="term" value="F:oxidoreductase activity, acting on NAD(P)H as acceptor"/>
    <property type="evidence" value="ECO:0007669"/>
    <property type="project" value="UniProtKB-UniRule"/>
</dbReference>
<keyword evidence="9" id="KW-1185">Reference proteome</keyword>
<dbReference type="PANTHER" id="PTHR43741:SF7">
    <property type="entry name" value="FMN-DEPENDENT NADH:QUINONE OXIDOREDUCTASE"/>
    <property type="match status" value="1"/>
</dbReference>
<dbReference type="GO" id="GO:0009055">
    <property type="term" value="F:electron transfer activity"/>
    <property type="evidence" value="ECO:0007669"/>
    <property type="project" value="UniProtKB-UniRule"/>
</dbReference>
<dbReference type="InterPro" id="IPR050104">
    <property type="entry name" value="FMN-dep_NADH:Q_OxRdtase_AzoR1"/>
</dbReference>
<dbReference type="InterPro" id="IPR029039">
    <property type="entry name" value="Flavoprotein-like_sf"/>
</dbReference>
<evidence type="ECO:0000256" key="4">
    <source>
        <dbReference type="ARBA" id="ARBA00023027"/>
    </source>
</evidence>
<evidence type="ECO:0000313" key="8">
    <source>
        <dbReference type="EMBL" id="PRR84673.1"/>
    </source>
</evidence>
<sequence>MKKLLYITANTKPEDASASKTAGRRFINNFISKNQNNYAVEELDLYNENIPEINHRIFIGRGQLVSGDIYNSLSEEDKKKVDRINALCDQFLSADTYVIAAPMWSLSCPSRLKSYLDCIMVNDKIIKISGEDAVGLLDDKIRNMVYIQSCGEIYPKIFSSKFNHAINYFRDVFKFLGINKFESILIEGTDTSSIGTDKALENCQKDIENVVTKFSKDTSTV</sequence>
<reference evidence="8 9" key="1">
    <citation type="submission" date="2018-03" db="EMBL/GenBank/DDBJ databases">
        <title>Genome sequence of Clostridium luticellarii DSM 29923.</title>
        <authorList>
            <person name="Poehlein A."/>
            <person name="Daniel R."/>
        </authorList>
    </citation>
    <scope>NUCLEOTIDE SEQUENCE [LARGE SCALE GENOMIC DNA]</scope>
    <source>
        <strain evidence="8 9">DSM 29923</strain>
    </source>
</reference>
<dbReference type="EMBL" id="PVXP01000036">
    <property type="protein sequence ID" value="PRR84673.1"/>
    <property type="molecule type" value="Genomic_DNA"/>
</dbReference>
<dbReference type="HAMAP" id="MF_01216">
    <property type="entry name" value="Azoreductase_type1"/>
    <property type="match status" value="1"/>
</dbReference>
<keyword evidence="1 6" id="KW-0285">Flavoprotein</keyword>
<comment type="caution">
    <text evidence="6">Lacks conserved residue(s) required for the propagation of feature annotation.</text>
</comment>
<dbReference type="SUPFAM" id="SSF52218">
    <property type="entry name" value="Flavoproteins"/>
    <property type="match status" value="1"/>
</dbReference>
<feature type="domain" description="Flavodoxin-like fold" evidence="7">
    <location>
        <begin position="2"/>
        <end position="209"/>
    </location>
</feature>
<name>A0A2T0BLF8_9CLOT</name>
<accession>A0A2T0BLF8</accession>
<evidence type="ECO:0000256" key="3">
    <source>
        <dbReference type="ARBA" id="ARBA00023002"/>
    </source>
</evidence>
<feature type="binding site" evidence="6">
    <location>
        <begin position="17"/>
        <end position="19"/>
    </location>
    <ligand>
        <name>FMN</name>
        <dbReference type="ChEBI" id="CHEBI:58210"/>
    </ligand>
</feature>
<protein>
    <recommendedName>
        <fullName evidence="6">FMN dependent NADH:quinone oxidoreductase</fullName>
        <ecNumber evidence="6">1.6.5.-</ecNumber>
    </recommendedName>
    <alternativeName>
        <fullName evidence="6">Azo-dye reductase</fullName>
    </alternativeName>
    <alternativeName>
        <fullName evidence="6">FMN-dependent NADH-azo compound oxidoreductase</fullName>
    </alternativeName>
    <alternativeName>
        <fullName evidence="6">FMN-dependent NADH-azoreductase</fullName>
        <ecNumber evidence="6">1.7.1.17</ecNumber>
    </alternativeName>
</protein>
<dbReference type="Gene3D" id="3.40.50.360">
    <property type="match status" value="1"/>
</dbReference>
<proteinExistence type="inferred from homology"/>
<comment type="catalytic activity">
    <reaction evidence="6">
        <text>2 a quinone + NADH + H(+) = 2 a 1,4-benzosemiquinone + NAD(+)</text>
        <dbReference type="Rhea" id="RHEA:65952"/>
        <dbReference type="ChEBI" id="CHEBI:15378"/>
        <dbReference type="ChEBI" id="CHEBI:57540"/>
        <dbReference type="ChEBI" id="CHEBI:57945"/>
        <dbReference type="ChEBI" id="CHEBI:132124"/>
        <dbReference type="ChEBI" id="CHEBI:134225"/>
    </reaction>
</comment>
<comment type="caution">
    <text evidence="8">The sequence shown here is derived from an EMBL/GenBank/DDBJ whole genome shotgun (WGS) entry which is preliminary data.</text>
</comment>
<comment type="subunit">
    <text evidence="6">Homodimer.</text>
</comment>
<comment type="function">
    <text evidence="6">Quinone reductase that provides resistance to thiol-specific stress caused by electrophilic quinones.</text>
</comment>
<evidence type="ECO:0000256" key="6">
    <source>
        <dbReference type="HAMAP-Rule" id="MF_01216"/>
    </source>
</evidence>
<evidence type="ECO:0000256" key="5">
    <source>
        <dbReference type="ARBA" id="ARBA00048542"/>
    </source>
</evidence>
<dbReference type="Proteomes" id="UP000237798">
    <property type="component" value="Unassembled WGS sequence"/>
</dbReference>
<evidence type="ECO:0000256" key="1">
    <source>
        <dbReference type="ARBA" id="ARBA00022630"/>
    </source>
</evidence>
<keyword evidence="4 6" id="KW-0520">NAD</keyword>
<comment type="similarity">
    <text evidence="6">Belongs to the azoreductase type 1 family.</text>
</comment>
<comment type="catalytic activity">
    <reaction evidence="5">
        <text>N,N-dimethyl-1,4-phenylenediamine + anthranilate + 2 NAD(+) = 2-(4-dimethylaminophenyl)diazenylbenzoate + 2 NADH + 2 H(+)</text>
        <dbReference type="Rhea" id="RHEA:55872"/>
        <dbReference type="ChEBI" id="CHEBI:15378"/>
        <dbReference type="ChEBI" id="CHEBI:15783"/>
        <dbReference type="ChEBI" id="CHEBI:16567"/>
        <dbReference type="ChEBI" id="CHEBI:57540"/>
        <dbReference type="ChEBI" id="CHEBI:57945"/>
        <dbReference type="ChEBI" id="CHEBI:71579"/>
        <dbReference type="EC" id="1.7.1.17"/>
    </reaction>
    <physiologicalReaction direction="right-to-left" evidence="5">
        <dbReference type="Rhea" id="RHEA:55874"/>
    </physiologicalReaction>
</comment>
<dbReference type="GO" id="GO:0016655">
    <property type="term" value="F:oxidoreductase activity, acting on NAD(P)H, quinone or similar compound as acceptor"/>
    <property type="evidence" value="ECO:0007669"/>
    <property type="project" value="InterPro"/>
</dbReference>
<dbReference type="InterPro" id="IPR003680">
    <property type="entry name" value="Flavodoxin_fold"/>
</dbReference>
<dbReference type="AlphaFoldDB" id="A0A2T0BLF8"/>
<dbReference type="EC" id="1.7.1.17" evidence="6"/>
<evidence type="ECO:0000313" key="9">
    <source>
        <dbReference type="Proteomes" id="UP000237798"/>
    </source>
</evidence>